<proteinExistence type="predicted"/>
<evidence type="ECO:0000313" key="2">
    <source>
        <dbReference type="Proteomes" id="UP000046393"/>
    </source>
</evidence>
<keyword evidence="2" id="KW-1185">Reference proteome</keyword>
<dbReference type="AlphaFoldDB" id="A0A0N5B1A0"/>
<name>A0A0N5B1A0_9BILA</name>
<dbReference type="WBParaSite" id="SMUV_0001105201-mRNA-1">
    <property type="protein sequence ID" value="SMUV_0001105201-mRNA-1"/>
    <property type="gene ID" value="SMUV_0001105201"/>
</dbReference>
<sequence>MRKNHLNYIPLRMELKGIYWEHPPTKKSAYKKYSYLVKLYIGDVEVYVAPPFSVDETEEDSVWAQASACGDDTFDITNHKVNNEVLSRRCYGWTLNSDQKVFIEGDVKISMYRKKVYLNKRLDNFGKEKIKEIGHVWFNTMFACPAFCGGIYIHGDQQLPYPLGGTTLTNINGNNTTSIEKSESFKHGKSGMNGRKKSQVRVEDIIVPPGLTEHCPPDSLNLIYTSHNLTPPREKIMKLLLEAHNNGLVWDCYNEKRKKNCPSQPIAKAIEGKFNGDGPWLLKREPNDHVLVFDRLEIDKACKNDRLDLQMKLIVVLKCLDENEKDKCELARKFMLNVSNEQQRFNDKRRQKMVLDSYVERHGKFSQKPNYGIDEFGNEVLTGSVVSTQPFRGDVRLVDYELRRKYFGRQRSDSVSVYPPVHHKCPLLATECDNAEECKKVA</sequence>
<evidence type="ECO:0000313" key="3">
    <source>
        <dbReference type="WBParaSite" id="SMUV_0001105201-mRNA-1"/>
    </source>
</evidence>
<dbReference type="Proteomes" id="UP000046393">
    <property type="component" value="Unplaced"/>
</dbReference>
<protein>
    <submittedName>
        <fullName evidence="3">C2 tensin-type domain-containing protein</fullName>
    </submittedName>
</protein>
<evidence type="ECO:0000259" key="1">
    <source>
        <dbReference type="SMART" id="SM01326"/>
    </source>
</evidence>
<reference evidence="3" key="1">
    <citation type="submission" date="2017-02" db="UniProtKB">
        <authorList>
            <consortium name="WormBaseParasite"/>
        </authorList>
    </citation>
    <scope>IDENTIFICATION</scope>
</reference>
<dbReference type="Gene3D" id="2.60.40.1110">
    <property type="match status" value="1"/>
</dbReference>
<organism evidence="2 3">
    <name type="scientific">Syphacia muris</name>
    <dbReference type="NCBI Taxonomy" id="451379"/>
    <lineage>
        <taxon>Eukaryota</taxon>
        <taxon>Metazoa</taxon>
        <taxon>Ecdysozoa</taxon>
        <taxon>Nematoda</taxon>
        <taxon>Chromadorea</taxon>
        <taxon>Rhabditida</taxon>
        <taxon>Spirurina</taxon>
        <taxon>Oxyuridomorpha</taxon>
        <taxon>Oxyuroidea</taxon>
        <taxon>Oxyuridae</taxon>
        <taxon>Syphacia</taxon>
    </lineage>
</organism>
<dbReference type="SMART" id="SM01326">
    <property type="entry name" value="PTEN_C2"/>
    <property type="match status" value="1"/>
</dbReference>
<feature type="domain" description="C2 tensin-type" evidence="1">
    <location>
        <begin position="8"/>
        <end position="319"/>
    </location>
</feature>
<dbReference type="Pfam" id="PF10409">
    <property type="entry name" value="PTEN_C2"/>
    <property type="match status" value="1"/>
</dbReference>
<accession>A0A0N5B1A0</accession>
<dbReference type="STRING" id="451379.A0A0N5B1A0"/>
<dbReference type="InterPro" id="IPR014020">
    <property type="entry name" value="Tensin_C2-dom"/>
</dbReference>